<dbReference type="GO" id="GO:0006935">
    <property type="term" value="P:chemotaxis"/>
    <property type="evidence" value="ECO:0007669"/>
    <property type="project" value="InterPro"/>
</dbReference>
<dbReference type="InterPro" id="IPR036061">
    <property type="entry name" value="CheW-like_dom_sf"/>
</dbReference>
<organism evidence="2 3">
    <name type="scientific">Tepidimonas taiwanensis</name>
    <dbReference type="NCBI Taxonomy" id="307486"/>
    <lineage>
        <taxon>Bacteria</taxon>
        <taxon>Pseudomonadati</taxon>
        <taxon>Pseudomonadota</taxon>
        <taxon>Betaproteobacteria</taxon>
        <taxon>Burkholderiales</taxon>
        <taxon>Tepidimonas</taxon>
    </lineage>
</organism>
<dbReference type="GO" id="GO:0005829">
    <property type="term" value="C:cytosol"/>
    <property type="evidence" value="ECO:0007669"/>
    <property type="project" value="TreeGrafter"/>
</dbReference>
<dbReference type="PANTHER" id="PTHR22617:SF43">
    <property type="entry name" value="PROTEIN PILI"/>
    <property type="match status" value="1"/>
</dbReference>
<accession>A0A554X4R8</accession>
<dbReference type="Gene3D" id="2.30.30.40">
    <property type="entry name" value="SH3 Domains"/>
    <property type="match status" value="1"/>
</dbReference>
<proteinExistence type="predicted"/>
<dbReference type="OrthoDB" id="5298045at2"/>
<sequence length="171" mass="19209">MSPANGLREYQLQLGERLRQASEQHLTRMRLGFEAAGRHWLVSLEAIHGVVPLPRLTPVPAVKPWLQGVAAVRGVVYACVDWAAFLGKGGTTRAEGRQMLLSHPRDRAHIALIIDQVPLMRSLDDMEALPHASTAEPDWVEGVWRDAEHREWRLLDAPRLWRDPGLLQPSA</sequence>
<dbReference type="STRING" id="307486.GCA_000807215_00561"/>
<gene>
    <name evidence="2" type="ORF">Ttaiw_01769</name>
</gene>
<dbReference type="EMBL" id="VJOM01000019">
    <property type="protein sequence ID" value="TSE30837.1"/>
    <property type="molecule type" value="Genomic_DNA"/>
</dbReference>
<feature type="domain" description="CheW-like" evidence="1">
    <location>
        <begin position="27"/>
        <end position="166"/>
    </location>
</feature>
<dbReference type="PROSITE" id="PS50851">
    <property type="entry name" value="CHEW"/>
    <property type="match status" value="1"/>
</dbReference>
<reference evidence="2 3" key="1">
    <citation type="submission" date="2019-07" db="EMBL/GenBank/DDBJ databases">
        <title>Tepidimonas taiwanensis I1-1 draft genome.</title>
        <authorList>
            <person name="Da Costa M.S."/>
            <person name="Froufe H.J.C."/>
            <person name="Egas C."/>
            <person name="Albuquerque L."/>
        </authorList>
    </citation>
    <scope>NUCLEOTIDE SEQUENCE [LARGE SCALE GENOMIC DNA]</scope>
    <source>
        <strain evidence="2 3">I1-1</strain>
    </source>
</reference>
<evidence type="ECO:0000259" key="1">
    <source>
        <dbReference type="PROSITE" id="PS50851"/>
    </source>
</evidence>
<dbReference type="SMART" id="SM00260">
    <property type="entry name" value="CheW"/>
    <property type="match status" value="1"/>
</dbReference>
<keyword evidence="3" id="KW-1185">Reference proteome</keyword>
<dbReference type="InterPro" id="IPR002545">
    <property type="entry name" value="CheW-lke_dom"/>
</dbReference>
<evidence type="ECO:0000313" key="2">
    <source>
        <dbReference type="EMBL" id="TSE30837.1"/>
    </source>
</evidence>
<dbReference type="Gene3D" id="2.40.50.180">
    <property type="entry name" value="CheA-289, Domain 4"/>
    <property type="match status" value="1"/>
</dbReference>
<dbReference type="GO" id="GO:0007165">
    <property type="term" value="P:signal transduction"/>
    <property type="evidence" value="ECO:0007669"/>
    <property type="project" value="InterPro"/>
</dbReference>
<dbReference type="Proteomes" id="UP000317763">
    <property type="component" value="Unassembled WGS sequence"/>
</dbReference>
<dbReference type="SUPFAM" id="SSF50341">
    <property type="entry name" value="CheW-like"/>
    <property type="match status" value="1"/>
</dbReference>
<comment type="caution">
    <text evidence="2">The sequence shown here is derived from an EMBL/GenBank/DDBJ whole genome shotgun (WGS) entry which is preliminary data.</text>
</comment>
<protein>
    <submittedName>
        <fullName evidence="2">CheW-like domain protein</fullName>
    </submittedName>
</protein>
<dbReference type="Pfam" id="PF01584">
    <property type="entry name" value="CheW"/>
    <property type="match status" value="1"/>
</dbReference>
<evidence type="ECO:0000313" key="3">
    <source>
        <dbReference type="Proteomes" id="UP000317763"/>
    </source>
</evidence>
<dbReference type="RefSeq" id="WP_143898047.1">
    <property type="nucleotide sequence ID" value="NZ_CP083911.1"/>
</dbReference>
<name>A0A554X4R8_9BURK</name>
<dbReference type="PANTHER" id="PTHR22617">
    <property type="entry name" value="CHEMOTAXIS SENSOR HISTIDINE KINASE-RELATED"/>
    <property type="match status" value="1"/>
</dbReference>
<dbReference type="InterPro" id="IPR039315">
    <property type="entry name" value="CheW"/>
</dbReference>
<dbReference type="AlphaFoldDB" id="A0A554X4R8"/>